<dbReference type="HAMAP" id="MF_00144">
    <property type="entry name" value="tRNA_thiouridyl_MnmA"/>
    <property type="match status" value="1"/>
</dbReference>
<dbReference type="PANTHER" id="PTHR11933">
    <property type="entry name" value="TRNA 5-METHYLAMINOMETHYL-2-THIOURIDYLATE -METHYLTRANSFERASE"/>
    <property type="match status" value="1"/>
</dbReference>
<dbReference type="Pfam" id="PF20259">
    <property type="entry name" value="tRNA_Me_trans_M"/>
    <property type="match status" value="1"/>
</dbReference>
<dbReference type="InterPro" id="IPR046884">
    <property type="entry name" value="MnmA-like_central"/>
</dbReference>
<dbReference type="PANTHER" id="PTHR11933:SF5">
    <property type="entry name" value="MITOCHONDRIAL TRNA-SPECIFIC 2-THIOURIDYLASE 1"/>
    <property type="match status" value="1"/>
</dbReference>
<feature type="site" description="Interaction with tRNA" evidence="9">
    <location>
        <position position="125"/>
    </location>
</feature>
<dbReference type="GO" id="GO:0103016">
    <property type="term" value="F:tRNA-uridine 2-sulfurtransferase activity"/>
    <property type="evidence" value="ECO:0007669"/>
    <property type="project" value="UniProtKB-EC"/>
</dbReference>
<evidence type="ECO:0000256" key="7">
    <source>
        <dbReference type="ARBA" id="ARBA00023157"/>
    </source>
</evidence>
<comment type="subcellular location">
    <subcellularLocation>
        <location evidence="9">Cytoplasm</location>
    </subcellularLocation>
</comment>
<dbReference type="InterPro" id="IPR004506">
    <property type="entry name" value="MnmA-like"/>
</dbReference>
<dbReference type="CDD" id="cd01998">
    <property type="entry name" value="MnmA_TRMU-like"/>
    <property type="match status" value="1"/>
</dbReference>
<dbReference type="InterPro" id="IPR023382">
    <property type="entry name" value="MnmA-like_central_sf"/>
</dbReference>
<proteinExistence type="inferred from homology"/>
<comment type="caution">
    <text evidence="9">Lacks conserved residue(s) required for the propagation of feature annotation.</text>
</comment>
<dbReference type="Proteomes" id="UP001360424">
    <property type="component" value="Chromosome"/>
</dbReference>
<evidence type="ECO:0000313" key="13">
    <source>
        <dbReference type="Proteomes" id="UP001360424"/>
    </source>
</evidence>
<evidence type="ECO:0000256" key="5">
    <source>
        <dbReference type="ARBA" id="ARBA00022840"/>
    </source>
</evidence>
<dbReference type="NCBIfam" id="NF001138">
    <property type="entry name" value="PRK00143.1"/>
    <property type="match status" value="1"/>
</dbReference>
<keyword evidence="5 9" id="KW-0067">ATP-binding</keyword>
<name>A0ABZ2GXB0_9GAMM</name>
<dbReference type="SUPFAM" id="SSF52402">
    <property type="entry name" value="Adenine nucleotide alpha hydrolases-like"/>
    <property type="match status" value="1"/>
</dbReference>
<evidence type="ECO:0000256" key="8">
    <source>
        <dbReference type="ARBA" id="ARBA00051542"/>
    </source>
</evidence>
<dbReference type="RefSeq" id="WP_338521680.1">
    <property type="nucleotide sequence ID" value="NZ_CP135136.1"/>
</dbReference>
<evidence type="ECO:0000256" key="4">
    <source>
        <dbReference type="ARBA" id="ARBA00022741"/>
    </source>
</evidence>
<feature type="domain" description="tRNA-specific 2-thiouridylase MnmA-like C-terminal" evidence="10">
    <location>
        <begin position="285"/>
        <end position="360"/>
    </location>
</feature>
<evidence type="ECO:0000256" key="9">
    <source>
        <dbReference type="HAMAP-Rule" id="MF_00144"/>
    </source>
</evidence>
<dbReference type="Gene3D" id="3.40.50.620">
    <property type="entry name" value="HUPs"/>
    <property type="match status" value="1"/>
</dbReference>
<feature type="region of interest" description="Interaction with target base in tRNA" evidence="9">
    <location>
        <begin position="94"/>
        <end position="96"/>
    </location>
</feature>
<evidence type="ECO:0000256" key="6">
    <source>
        <dbReference type="ARBA" id="ARBA00022884"/>
    </source>
</evidence>
<keyword evidence="1 9" id="KW-0820">tRNA-binding</keyword>
<evidence type="ECO:0000256" key="1">
    <source>
        <dbReference type="ARBA" id="ARBA00022555"/>
    </source>
</evidence>
<keyword evidence="4 9" id="KW-0547">Nucleotide-binding</keyword>
<evidence type="ECO:0000313" key="12">
    <source>
        <dbReference type="EMBL" id="WWR12077.1"/>
    </source>
</evidence>
<keyword evidence="13" id="KW-1185">Reference proteome</keyword>
<keyword evidence="2 9" id="KW-0808">Transferase</keyword>
<dbReference type="EMBL" id="CP135136">
    <property type="protein sequence ID" value="WWR12077.1"/>
    <property type="molecule type" value="Genomic_DNA"/>
</dbReference>
<feature type="site" description="Interaction with tRNA" evidence="9">
    <location>
        <position position="344"/>
    </location>
</feature>
<accession>A0ABZ2GXB0</accession>
<keyword evidence="3 9" id="KW-0819">tRNA processing</keyword>
<feature type="active site" description="Nucleophile" evidence="9">
    <location>
        <position position="99"/>
    </location>
</feature>
<dbReference type="InterPro" id="IPR014729">
    <property type="entry name" value="Rossmann-like_a/b/a_fold"/>
</dbReference>
<dbReference type="Pfam" id="PF20258">
    <property type="entry name" value="tRNA_Me_trans_C"/>
    <property type="match status" value="1"/>
</dbReference>
<feature type="domain" description="tRNA-specific 2-thiouridylase MnmA-like central" evidence="11">
    <location>
        <begin position="208"/>
        <end position="275"/>
    </location>
</feature>
<evidence type="ECO:0000256" key="2">
    <source>
        <dbReference type="ARBA" id="ARBA00022679"/>
    </source>
</evidence>
<dbReference type="InterPro" id="IPR046885">
    <property type="entry name" value="MnmA-like_C"/>
</dbReference>
<gene>
    <name evidence="9 12" type="primary">mnmA</name>
    <name evidence="12" type="ORF">RQL38_00310</name>
</gene>
<keyword evidence="6 9" id="KW-0694">RNA-binding</keyword>
<feature type="binding site" evidence="9">
    <location>
        <begin position="8"/>
        <end position="15"/>
    </location>
    <ligand>
        <name>ATP</name>
        <dbReference type="ChEBI" id="CHEBI:30616"/>
    </ligand>
</feature>
<evidence type="ECO:0000259" key="11">
    <source>
        <dbReference type="Pfam" id="PF20259"/>
    </source>
</evidence>
<sequence length="365" mass="42757">MKAKVIVAMSGGVDSSVAAWILKKQKYLVEGLFVKNWEKNDILGKCAFKNDWNDAKLICKQLKIPIHYANFSEEYWEKVFKLFINEYEHGKTPNPDIICNKEIKFKIILKYSMSQLGADFLATGHYAKTFCQKQLYSSSPLLQAKDKKKDQTYFLHAIDPKVFKYLLFPLGDYYKVDVRRLAKKIGFINYNKKSSTGLCFIGKKNFRNFLQEFFLLKPGFIKDINRKILGKHDGVYFYTIGQRKGLGIGGKKNTNQLPWYVQHKDIKTNTLIVVQGTNNYLLYSKNIYCEPIHWLLKPFKFPFNCFAKIRHGYRQELCTVFKCNNSSDYYIEFFYLQRAINPGQYIVFYKNNQCLGGAKIKYIIH</sequence>
<evidence type="ECO:0000256" key="3">
    <source>
        <dbReference type="ARBA" id="ARBA00022694"/>
    </source>
</evidence>
<feature type="active site" description="Cysteine persulfide intermediate" evidence="9">
    <location>
        <position position="199"/>
    </location>
</feature>
<dbReference type="EC" id="2.8.1.13" evidence="9"/>
<dbReference type="Gene3D" id="2.30.30.280">
    <property type="entry name" value="Adenine nucleotide alpha hydrolases-like domains"/>
    <property type="match status" value="1"/>
</dbReference>
<keyword evidence="7" id="KW-1015">Disulfide bond</keyword>
<dbReference type="NCBIfam" id="TIGR00420">
    <property type="entry name" value="trmU"/>
    <property type="match status" value="1"/>
</dbReference>
<dbReference type="Pfam" id="PF03054">
    <property type="entry name" value="tRNA_Me_trans"/>
    <property type="match status" value="1"/>
</dbReference>
<protein>
    <recommendedName>
        <fullName evidence="9">tRNA-specific 2-thiouridylase MnmA</fullName>
        <ecNumber evidence="9">2.8.1.13</ecNumber>
    </recommendedName>
</protein>
<dbReference type="Gene3D" id="2.40.30.10">
    <property type="entry name" value="Translation factors"/>
    <property type="match status" value="1"/>
</dbReference>
<feature type="binding site" evidence="9">
    <location>
        <position position="124"/>
    </location>
    <ligand>
        <name>ATP</name>
        <dbReference type="ChEBI" id="CHEBI:30616"/>
    </ligand>
</feature>
<organism evidence="12 13">
    <name type="scientific">Candidatus Legionella polyplacis</name>
    <dbReference type="NCBI Taxonomy" id="2005262"/>
    <lineage>
        <taxon>Bacteria</taxon>
        <taxon>Pseudomonadati</taxon>
        <taxon>Pseudomonadota</taxon>
        <taxon>Gammaproteobacteria</taxon>
        <taxon>Legionellales</taxon>
        <taxon>Legionellaceae</taxon>
        <taxon>Legionella</taxon>
    </lineage>
</organism>
<comment type="function">
    <text evidence="9">Catalyzes the 2-thiolation of uridine at the wobble position (U34) of tRNA, leading to the formation of s(2)U34.</text>
</comment>
<feature type="region of interest" description="Interaction with tRNA" evidence="9">
    <location>
        <begin position="149"/>
        <end position="151"/>
    </location>
</feature>
<comment type="catalytic activity">
    <reaction evidence="8 9">
        <text>S-sulfanyl-L-cysteinyl-[protein] + uridine(34) in tRNA + AH2 + ATP = 2-thiouridine(34) in tRNA + L-cysteinyl-[protein] + A + AMP + diphosphate + H(+)</text>
        <dbReference type="Rhea" id="RHEA:47032"/>
        <dbReference type="Rhea" id="RHEA-COMP:10131"/>
        <dbReference type="Rhea" id="RHEA-COMP:11726"/>
        <dbReference type="Rhea" id="RHEA-COMP:11727"/>
        <dbReference type="Rhea" id="RHEA-COMP:11728"/>
        <dbReference type="ChEBI" id="CHEBI:13193"/>
        <dbReference type="ChEBI" id="CHEBI:15378"/>
        <dbReference type="ChEBI" id="CHEBI:17499"/>
        <dbReference type="ChEBI" id="CHEBI:29950"/>
        <dbReference type="ChEBI" id="CHEBI:30616"/>
        <dbReference type="ChEBI" id="CHEBI:33019"/>
        <dbReference type="ChEBI" id="CHEBI:61963"/>
        <dbReference type="ChEBI" id="CHEBI:65315"/>
        <dbReference type="ChEBI" id="CHEBI:87170"/>
        <dbReference type="ChEBI" id="CHEBI:456215"/>
        <dbReference type="EC" id="2.8.1.13"/>
    </reaction>
</comment>
<evidence type="ECO:0000259" key="10">
    <source>
        <dbReference type="Pfam" id="PF20258"/>
    </source>
</evidence>
<reference evidence="12" key="1">
    <citation type="submission" date="2023-09" db="EMBL/GenBank/DDBJ databases">
        <title>Genomes of two closely related lineages of the louse Polyplax serrata with different host specificities.</title>
        <authorList>
            <person name="Martinu J."/>
            <person name="Tarabai H."/>
            <person name="Stefka J."/>
            <person name="Hypsa V."/>
        </authorList>
    </citation>
    <scope>NUCLEOTIDE SEQUENCE [LARGE SCALE GENOMIC DNA]</scope>
    <source>
        <strain evidence="12">HR10_N</strain>
    </source>
</reference>
<comment type="similarity">
    <text evidence="9">Belongs to the MnmA/TRMU family.</text>
</comment>
<keyword evidence="9" id="KW-0963">Cytoplasm</keyword>